<evidence type="ECO:0000313" key="3">
    <source>
        <dbReference type="Proteomes" id="UP000282636"/>
    </source>
</evidence>
<dbReference type="EMBL" id="RBTL01000198">
    <property type="protein sequence ID" value="RMT65855.1"/>
    <property type="molecule type" value="Genomic_DNA"/>
</dbReference>
<dbReference type="AlphaFoldDB" id="A0A3M5N0F2"/>
<evidence type="ECO:0000313" key="2">
    <source>
        <dbReference type="EMBL" id="RMT65855.1"/>
    </source>
</evidence>
<feature type="domain" description="Bacteriophage T5 Orf172 DNA-binding" evidence="1">
    <location>
        <begin position="283"/>
        <end position="377"/>
    </location>
</feature>
<evidence type="ECO:0000259" key="1">
    <source>
        <dbReference type="SMART" id="SM00974"/>
    </source>
</evidence>
<name>A0A3M5N0F2_PSESX</name>
<gene>
    <name evidence="2" type="ORF">ALP44_200141</name>
</gene>
<organism evidence="2 3">
    <name type="scientific">Pseudomonas syringae pv. theae</name>
    <dbReference type="NCBI Taxonomy" id="103985"/>
    <lineage>
        <taxon>Bacteria</taxon>
        <taxon>Pseudomonadati</taxon>
        <taxon>Pseudomonadota</taxon>
        <taxon>Gammaproteobacteria</taxon>
        <taxon>Pseudomonadales</taxon>
        <taxon>Pseudomonadaceae</taxon>
        <taxon>Pseudomonas</taxon>
        <taxon>Pseudomonas syringae</taxon>
    </lineage>
</organism>
<dbReference type="RefSeq" id="WP_019332203.1">
    <property type="nucleotide sequence ID" value="NZ_BQUM01000089.1"/>
</dbReference>
<sequence length="406" mass="45702">MAKMNDDDLLDALGVEVPSLNTATRAPREERIFAGFEDIQRFYQTHGRAPLHGEDRDIFERLYAMRLDQLRKLPEAQALLAGFDSHGLMSGSVVATVNVNDLDEDALLTELGIDREFVDQDDITVLRHVRSSAAVKAAEEIAARSPCRDFERFKPLFDDVEVGLKQKLWVTKPFGKNASIEVGDFFILSGLIAYVAEVGDTYKTPNAETNGRLRVIFSNETESDLLLRSLQRALYKDSDGRAGSRIVKVDSGPLFSDISEPDDIKAGTIYVLRSQSSHPFIAKHRELIHKIGVTGGKVETRIAVADKDATYLLADVEVVATYKLHNLNRTRLENIFHRLFGAVQLDLTIEDRFGHPVKPREWFLVPLHVIDEAVERVRDRSITDFAYDPQTARLVRQGSIEKTEKI</sequence>
<proteinExistence type="predicted"/>
<dbReference type="Pfam" id="PF13455">
    <property type="entry name" value="MUG113"/>
    <property type="match status" value="1"/>
</dbReference>
<protein>
    <recommendedName>
        <fullName evidence="1">Bacteriophage T5 Orf172 DNA-binding domain-containing protein</fullName>
    </recommendedName>
</protein>
<reference evidence="2 3" key="1">
    <citation type="submission" date="2018-08" db="EMBL/GenBank/DDBJ databases">
        <title>Recombination of ecologically and evolutionarily significant loci maintains genetic cohesion in the Pseudomonas syringae species complex.</title>
        <authorList>
            <person name="Dillon M."/>
            <person name="Thakur S."/>
            <person name="Almeida R.N.D."/>
            <person name="Weir B.S."/>
            <person name="Guttman D.S."/>
        </authorList>
    </citation>
    <scope>NUCLEOTIDE SEQUENCE [LARGE SCALE GENOMIC DNA]</scope>
    <source>
        <strain evidence="2 3">ICMP 3934</strain>
    </source>
</reference>
<accession>A0A3M5N0F2</accession>
<dbReference type="InterPro" id="IPR018306">
    <property type="entry name" value="Phage_T5_Orf172_DNA-bd"/>
</dbReference>
<dbReference type="SMART" id="SM00974">
    <property type="entry name" value="T5orf172"/>
    <property type="match status" value="1"/>
</dbReference>
<comment type="caution">
    <text evidence="2">The sequence shown here is derived from an EMBL/GenBank/DDBJ whole genome shotgun (WGS) entry which is preliminary data.</text>
</comment>
<dbReference type="Proteomes" id="UP000282636">
    <property type="component" value="Unassembled WGS sequence"/>
</dbReference>